<gene>
    <name evidence="1" type="ORF">C8D85_0214</name>
</gene>
<evidence type="ECO:0000313" key="2">
    <source>
        <dbReference type="Proteomes" id="UP000295729"/>
    </source>
</evidence>
<dbReference type="AlphaFoldDB" id="A0A4R6X719"/>
<sequence>MTTTKHLSKHTLPEDVSQAIIEMKTQWRASIGDVPALMAQIVSELEKDIQDIEATQKAGKSAWPEVSYHDIANGGVSADTMALIKRRGCVVVREHFPSEQAKQWDRELVEYVERNDFDNQYRGPGDDFFGTLSASRPEIFPIYWSKPQMEARQSERMHHVQCFLNSFWKVESEGKQWFDPNINYIYPDRVRRRPPGTTSNGLGPHTDSGALERWLLPAYQKVFRHILSGDFHRYDPWDAAYRPDVDEYVGGTTKCSAFRTFQGWTALCDIKRDQGVLFTIPLPAAMAYLLIRPLLDDVANEALCGVSPRKVLPIDEQWHSLLLRAKALIPDLNAGDSVWWHCDLIHGVNPVENQQGWGNVMYIPAAPGCEKNRQYAKQCAEDFKAGRSPDDFPEEHYEASWQDRFQWQDLSSLGRKAFAER</sequence>
<dbReference type="PANTHER" id="PTHR30613:SF1">
    <property type="entry name" value="DUF1479 DOMAIN PROTEIN (AFU_ORTHOLOGUE AFUA_5G09280)"/>
    <property type="match status" value="1"/>
</dbReference>
<organism evidence="1 2">
    <name type="scientific">Marinomonas communis</name>
    <dbReference type="NCBI Taxonomy" id="28254"/>
    <lineage>
        <taxon>Bacteria</taxon>
        <taxon>Pseudomonadati</taxon>
        <taxon>Pseudomonadota</taxon>
        <taxon>Gammaproteobacteria</taxon>
        <taxon>Oceanospirillales</taxon>
        <taxon>Oceanospirillaceae</taxon>
        <taxon>Marinomonas</taxon>
    </lineage>
</organism>
<dbReference type="RefSeq" id="WP_133559508.1">
    <property type="nucleotide sequence ID" value="NZ_SNZA01000001.1"/>
</dbReference>
<reference evidence="1 2" key="1">
    <citation type="submission" date="2019-03" db="EMBL/GenBank/DDBJ databases">
        <title>Genomic Encyclopedia of Type Strains, Phase IV (KMG-IV): sequencing the most valuable type-strain genomes for metagenomic binning, comparative biology and taxonomic classification.</title>
        <authorList>
            <person name="Goeker M."/>
        </authorList>
    </citation>
    <scope>NUCLEOTIDE SEQUENCE [LARGE SCALE GENOMIC DNA]</scope>
    <source>
        <strain evidence="1 2">DSM 5604</strain>
    </source>
</reference>
<dbReference type="Proteomes" id="UP000295729">
    <property type="component" value="Unassembled WGS sequence"/>
</dbReference>
<evidence type="ECO:0000313" key="1">
    <source>
        <dbReference type="EMBL" id="TDR14865.1"/>
    </source>
</evidence>
<proteinExistence type="predicted"/>
<dbReference type="InterPro" id="IPR027443">
    <property type="entry name" value="IPNS-like_sf"/>
</dbReference>
<dbReference type="Gene3D" id="2.60.120.330">
    <property type="entry name" value="B-lactam Antibiotic, Isopenicillin N Synthase, Chain"/>
    <property type="match status" value="1"/>
</dbReference>
<dbReference type="SUPFAM" id="SSF51197">
    <property type="entry name" value="Clavaminate synthase-like"/>
    <property type="match status" value="1"/>
</dbReference>
<dbReference type="OrthoDB" id="5620327at2"/>
<name>A0A4R6X719_9GAMM</name>
<dbReference type="PANTHER" id="PTHR30613">
    <property type="entry name" value="UNCHARACTERIZED PROTEIN YBIU-RELATED"/>
    <property type="match status" value="1"/>
</dbReference>
<dbReference type="InterPro" id="IPR010856">
    <property type="entry name" value="Gig2-like"/>
</dbReference>
<protein>
    <submittedName>
        <fullName evidence="1">Uncharacterized protein DUF1479</fullName>
    </submittedName>
</protein>
<comment type="caution">
    <text evidence="1">The sequence shown here is derived from an EMBL/GenBank/DDBJ whole genome shotgun (WGS) entry which is preliminary data.</text>
</comment>
<keyword evidence="2" id="KW-1185">Reference proteome</keyword>
<accession>A0A4R6X719</accession>
<dbReference type="EMBL" id="SNZA01000001">
    <property type="protein sequence ID" value="TDR14865.1"/>
    <property type="molecule type" value="Genomic_DNA"/>
</dbReference>
<dbReference type="Pfam" id="PF07350">
    <property type="entry name" value="Gig2-like"/>
    <property type="match status" value="1"/>
</dbReference>